<proteinExistence type="predicted"/>
<protein>
    <recommendedName>
        <fullName evidence="1">NYN domain-containing protein</fullName>
    </recommendedName>
</protein>
<evidence type="ECO:0000259" key="1">
    <source>
        <dbReference type="Pfam" id="PF01936"/>
    </source>
</evidence>
<dbReference type="GO" id="GO:0004540">
    <property type="term" value="F:RNA nuclease activity"/>
    <property type="evidence" value="ECO:0007669"/>
    <property type="project" value="InterPro"/>
</dbReference>
<dbReference type="AlphaFoldDB" id="K1XVY2"/>
<name>K1XVY2_9BACT</name>
<comment type="caution">
    <text evidence="2">The sequence shown here is derived from an EMBL/GenBank/DDBJ whole genome shotgun (WGS) entry which is preliminary data.</text>
</comment>
<dbReference type="InterPro" id="IPR021139">
    <property type="entry name" value="NYN"/>
</dbReference>
<dbReference type="InterPro" id="IPR047140">
    <property type="entry name" value="LabA"/>
</dbReference>
<dbReference type="PANTHER" id="PTHR35458">
    <property type="entry name" value="SLR0755 PROTEIN"/>
    <property type="match status" value="1"/>
</dbReference>
<dbReference type="Pfam" id="PF01936">
    <property type="entry name" value="NYN"/>
    <property type="match status" value="1"/>
</dbReference>
<gene>
    <name evidence="2" type="ORF">ACD_80C00194G0022</name>
</gene>
<dbReference type="EMBL" id="AMFJ01036201">
    <property type="protein sequence ID" value="EKD24603.1"/>
    <property type="molecule type" value="Genomic_DNA"/>
</dbReference>
<sequence length="164" mass="20105">MKIAYIDAQNVHRKTLDYNRRIDWQKFFIYLKQNCKVDVVYYAVWYVQKYDNFYKRLSSIWYTMLFKEVTILPDWTIKWNVDIDIAIRSIFDFFEEWLKKAIIISNDWDYNTLVDVLKKKDVFDFLMVIYSATASKQLRKSAWPYIQDIQRIRHLIEKDPGDKT</sequence>
<feature type="domain" description="NYN" evidence="1">
    <location>
        <begin position="5"/>
        <end position="142"/>
    </location>
</feature>
<dbReference type="PANTHER" id="PTHR35458:SF2">
    <property type="entry name" value="SLR0755 PROTEIN"/>
    <property type="match status" value="1"/>
</dbReference>
<organism evidence="2">
    <name type="scientific">uncultured bacterium</name>
    <name type="common">gcode 4</name>
    <dbReference type="NCBI Taxonomy" id="1234023"/>
    <lineage>
        <taxon>Bacteria</taxon>
        <taxon>environmental samples</taxon>
    </lineage>
</organism>
<evidence type="ECO:0000313" key="2">
    <source>
        <dbReference type="EMBL" id="EKD24603.1"/>
    </source>
</evidence>
<dbReference type="Gene3D" id="3.40.50.1010">
    <property type="entry name" value="5'-nuclease"/>
    <property type="match status" value="1"/>
</dbReference>
<accession>K1XVY2</accession>
<reference evidence="2" key="1">
    <citation type="journal article" date="2012" name="Science">
        <title>Fermentation, hydrogen, and sulfur metabolism in multiple uncultivated bacterial phyla.</title>
        <authorList>
            <person name="Wrighton K.C."/>
            <person name="Thomas B.C."/>
            <person name="Sharon I."/>
            <person name="Miller C.S."/>
            <person name="Castelle C.J."/>
            <person name="VerBerkmoes N.C."/>
            <person name="Wilkins M.J."/>
            <person name="Hettich R.L."/>
            <person name="Lipton M.S."/>
            <person name="Williams K.H."/>
            <person name="Long P.E."/>
            <person name="Banfield J.F."/>
        </authorList>
    </citation>
    <scope>NUCLEOTIDE SEQUENCE [LARGE SCALE GENOMIC DNA]</scope>
</reference>